<dbReference type="SMART" id="SM00028">
    <property type="entry name" value="TPR"/>
    <property type="match status" value="6"/>
</dbReference>
<dbReference type="InterPro" id="IPR019734">
    <property type="entry name" value="TPR_rpt"/>
</dbReference>
<feature type="chain" id="PRO_5036803653" evidence="3">
    <location>
        <begin position="22"/>
        <end position="627"/>
    </location>
</feature>
<dbReference type="GO" id="GO:0006355">
    <property type="term" value="P:regulation of DNA-templated transcription"/>
    <property type="evidence" value="ECO:0007669"/>
    <property type="project" value="InterPro"/>
</dbReference>
<evidence type="ECO:0000313" key="4">
    <source>
        <dbReference type="EMBL" id="MBC3759062.1"/>
    </source>
</evidence>
<keyword evidence="2" id="KW-0472">Membrane</keyword>
<feature type="repeat" description="TPR" evidence="1">
    <location>
        <begin position="204"/>
        <end position="237"/>
    </location>
</feature>
<evidence type="ECO:0000256" key="3">
    <source>
        <dbReference type="SAM" id="SignalP"/>
    </source>
</evidence>
<comment type="caution">
    <text evidence="4">The sequence shown here is derived from an EMBL/GenBank/DDBJ whole genome shotgun (WGS) entry which is preliminary data.</text>
</comment>
<feature type="transmembrane region" description="Helical" evidence="2">
    <location>
        <begin position="444"/>
        <end position="464"/>
    </location>
</feature>
<evidence type="ECO:0000256" key="1">
    <source>
        <dbReference type="PROSITE-ProRule" id="PRU00339"/>
    </source>
</evidence>
<organism evidence="4 5">
    <name type="scientific">Hyunsoonleella aquatilis</name>
    <dbReference type="NCBI Taxonomy" id="2762758"/>
    <lineage>
        <taxon>Bacteria</taxon>
        <taxon>Pseudomonadati</taxon>
        <taxon>Bacteroidota</taxon>
        <taxon>Flavobacteriia</taxon>
        <taxon>Flavobacteriales</taxon>
        <taxon>Flavobacteriaceae</taxon>
    </lineage>
</organism>
<sequence length="627" mass="73426">MKNLNPLFLLMIFAFCSTGYAQSEKEVDSLNSLFENQKSISGKVSVLSDIFDFYLYKNTKKSKQYAERVLSLSTKENYETGIITGNFLNGNYYLTTKENDSAIYYYEKTLAYAKKYNSNLMVASAMANISVIEGEKGNYIKAIKLMDSVAKINLKENDFLNYGVTINNRAYHYYEQGDYLKAMEGYLEAIRVLDTIDRDIYRRADVYRNISKLNAKQNSFEQALEYLFKALEIYKKTDDNLFEAYTLNDIGNTYHFLENHEEAIKYYEKSIQLSKVHDIKDNLVNTYGNLADTYKDQKRYLLALENFNKQQDYLVYDQSFLNRVVGLNQIGETYWLMSDYPNALKTLNTSIKLCDSLNINDELKSALEQRSLVYEKMGNYIKALSDRKRVGSLSDSIYNIEKSKQIEKLQISYETEKKETELAFKAKTIENLNQEVEISNLRNGLYAGGMFTFIAVSGLLYFGFKQRIKKNRTEREKQEAIYKQEIEFKKKELATQTLHLVQKNTFIQELKDNLEKIKRSPELFKVEFRRLVMLLKKESAEDKDWEVFKSYFTEVHNNFDHKIKEVYPDITEKEMRLASFLRMNLSTKEIASMLNVLPESVLKSKYRLKKKLVLDKDTDLNHFLNAL</sequence>
<dbReference type="RefSeq" id="WP_222597422.1">
    <property type="nucleotide sequence ID" value="NZ_JACNMF010000003.1"/>
</dbReference>
<evidence type="ECO:0000313" key="5">
    <source>
        <dbReference type="Proteomes" id="UP000656244"/>
    </source>
</evidence>
<keyword evidence="2" id="KW-1133">Transmembrane helix</keyword>
<keyword evidence="2" id="KW-0812">Transmembrane</keyword>
<dbReference type="Proteomes" id="UP000656244">
    <property type="component" value="Unassembled WGS sequence"/>
</dbReference>
<keyword evidence="5" id="KW-1185">Reference proteome</keyword>
<dbReference type="SUPFAM" id="SSF46894">
    <property type="entry name" value="C-terminal effector domain of the bipartite response regulators"/>
    <property type="match status" value="1"/>
</dbReference>
<dbReference type="InterPro" id="IPR011990">
    <property type="entry name" value="TPR-like_helical_dom_sf"/>
</dbReference>
<dbReference type="GO" id="GO:0003677">
    <property type="term" value="F:DNA binding"/>
    <property type="evidence" value="ECO:0007669"/>
    <property type="project" value="InterPro"/>
</dbReference>
<protein>
    <submittedName>
        <fullName evidence="4">Tetratricopeptide repeat protein</fullName>
    </submittedName>
</protein>
<dbReference type="Gene3D" id="1.25.40.10">
    <property type="entry name" value="Tetratricopeptide repeat domain"/>
    <property type="match status" value="2"/>
</dbReference>
<dbReference type="PANTHER" id="PTHR10098">
    <property type="entry name" value="RAPSYN-RELATED"/>
    <property type="match status" value="1"/>
</dbReference>
<dbReference type="AlphaFoldDB" id="A0A923HIP2"/>
<keyword evidence="3" id="KW-0732">Signal</keyword>
<dbReference type="PROSITE" id="PS50005">
    <property type="entry name" value="TPR"/>
    <property type="match status" value="2"/>
</dbReference>
<feature type="repeat" description="TPR" evidence="1">
    <location>
        <begin position="244"/>
        <end position="277"/>
    </location>
</feature>
<dbReference type="EMBL" id="JACNMF010000003">
    <property type="protein sequence ID" value="MBC3759062.1"/>
    <property type="molecule type" value="Genomic_DNA"/>
</dbReference>
<evidence type="ECO:0000256" key="2">
    <source>
        <dbReference type="SAM" id="Phobius"/>
    </source>
</evidence>
<accession>A0A923HIP2</accession>
<keyword evidence="1" id="KW-0802">TPR repeat</keyword>
<feature type="signal peptide" evidence="3">
    <location>
        <begin position="1"/>
        <end position="21"/>
    </location>
</feature>
<gene>
    <name evidence="4" type="ORF">H7U19_11635</name>
</gene>
<proteinExistence type="predicted"/>
<reference evidence="4" key="1">
    <citation type="submission" date="2020-08" db="EMBL/GenBank/DDBJ databases">
        <title>Hyunsoonleella sp. strain SJ7 genome sequencing and assembly.</title>
        <authorList>
            <person name="Kim I."/>
        </authorList>
    </citation>
    <scope>NUCLEOTIDE SEQUENCE</scope>
    <source>
        <strain evidence="4">SJ7</strain>
    </source>
</reference>
<dbReference type="SUPFAM" id="SSF48452">
    <property type="entry name" value="TPR-like"/>
    <property type="match status" value="2"/>
</dbReference>
<dbReference type="InterPro" id="IPR016032">
    <property type="entry name" value="Sig_transdc_resp-reg_C-effctor"/>
</dbReference>
<name>A0A923HIP2_9FLAO</name>
<dbReference type="Pfam" id="PF13424">
    <property type="entry name" value="TPR_12"/>
    <property type="match status" value="2"/>
</dbReference>